<feature type="compositionally biased region" description="Polar residues" evidence="1">
    <location>
        <begin position="222"/>
        <end position="236"/>
    </location>
</feature>
<evidence type="ECO:0000313" key="4">
    <source>
        <dbReference type="Proteomes" id="UP000655570"/>
    </source>
</evidence>
<comment type="caution">
    <text evidence="3">The sequence shown here is derived from an EMBL/GenBank/DDBJ whole genome shotgun (WGS) entry which is preliminary data.</text>
</comment>
<dbReference type="InterPro" id="IPR021139">
    <property type="entry name" value="NYN"/>
</dbReference>
<dbReference type="Pfam" id="PF01936">
    <property type="entry name" value="NYN"/>
    <property type="match status" value="1"/>
</dbReference>
<proteinExistence type="predicted"/>
<evidence type="ECO:0000256" key="1">
    <source>
        <dbReference type="SAM" id="MobiDB-lite"/>
    </source>
</evidence>
<evidence type="ECO:0000259" key="2">
    <source>
        <dbReference type="Pfam" id="PF01936"/>
    </source>
</evidence>
<gene>
    <name evidence="3" type="ORF">H9641_10330</name>
</gene>
<feature type="region of interest" description="Disordered" evidence="1">
    <location>
        <begin position="217"/>
        <end position="236"/>
    </location>
</feature>
<accession>A0ABR8U0P4</accession>
<protein>
    <submittedName>
        <fullName evidence="3">NYN domain-containing protein</fullName>
    </submittedName>
</protein>
<dbReference type="Proteomes" id="UP000655570">
    <property type="component" value="Unassembled WGS sequence"/>
</dbReference>
<keyword evidence="4" id="KW-1185">Reference proteome</keyword>
<reference evidence="3 4" key="1">
    <citation type="submission" date="2020-08" db="EMBL/GenBank/DDBJ databases">
        <title>A Genomic Blueprint of the Chicken Gut Microbiome.</title>
        <authorList>
            <person name="Gilroy R."/>
            <person name="Ravi A."/>
            <person name="Getino M."/>
            <person name="Pursley I."/>
            <person name="Horton D.L."/>
            <person name="Alikhan N.-F."/>
            <person name="Baker D."/>
            <person name="Gharbi K."/>
            <person name="Hall N."/>
            <person name="Watson M."/>
            <person name="Adriaenssens E.M."/>
            <person name="Foster-Nyarko E."/>
            <person name="Jarju S."/>
            <person name="Secka A."/>
            <person name="Antonio M."/>
            <person name="Oren A."/>
            <person name="Chaudhuri R."/>
            <person name="La Ragione R.M."/>
            <person name="Hildebrand F."/>
            <person name="Pallen M.J."/>
        </authorList>
    </citation>
    <scope>NUCLEOTIDE SEQUENCE [LARGE SCALE GENOMIC DNA]</scope>
    <source>
        <strain evidence="3 4">Sa2CUA9</strain>
    </source>
</reference>
<sequence>MTTRATAILYIDGFNLYRRCLEKFPELKWLDLVAFAQNLLPDHEIVRVHYFTARVRPGASPDRQVSQRQDIYLRALRTLEPLLKIHFEHFRIDTRSMPAVPVEVDRETGQYRRVRVKKIEEKGSDVNLAVRMIADAHVPHADYFVMLTNDSDQVGTLRAVKQELGRKTGIIFPMESARGSKELMHTEPDLTGFVTREVLERSQLADVLDDVHGIVHRPPTWARNSEGPSFLGPSNR</sequence>
<dbReference type="Gene3D" id="3.40.50.1010">
    <property type="entry name" value="5'-nuclease"/>
    <property type="match status" value="1"/>
</dbReference>
<name>A0ABR8U0P4_9CELL</name>
<organism evidence="3 4">
    <name type="scientific">Oerskovia merdavium</name>
    <dbReference type="NCBI Taxonomy" id="2762227"/>
    <lineage>
        <taxon>Bacteria</taxon>
        <taxon>Bacillati</taxon>
        <taxon>Actinomycetota</taxon>
        <taxon>Actinomycetes</taxon>
        <taxon>Micrococcales</taxon>
        <taxon>Cellulomonadaceae</taxon>
        <taxon>Oerskovia</taxon>
    </lineage>
</organism>
<dbReference type="RefSeq" id="WP_191803431.1">
    <property type="nucleotide sequence ID" value="NZ_JACSQF010000009.1"/>
</dbReference>
<dbReference type="CDD" id="cd18722">
    <property type="entry name" value="PIN_NicB-like"/>
    <property type="match status" value="1"/>
</dbReference>
<feature type="domain" description="NYN" evidence="2">
    <location>
        <begin position="9"/>
        <end position="183"/>
    </location>
</feature>
<dbReference type="EMBL" id="JACSQF010000009">
    <property type="protein sequence ID" value="MBD7981104.1"/>
    <property type="molecule type" value="Genomic_DNA"/>
</dbReference>
<evidence type="ECO:0000313" key="3">
    <source>
        <dbReference type="EMBL" id="MBD7981104.1"/>
    </source>
</evidence>